<organism evidence="2">
    <name type="scientific">Clandestinovirus</name>
    <dbReference type="NCBI Taxonomy" id="2831644"/>
    <lineage>
        <taxon>Viruses</taxon>
    </lineage>
</organism>
<proteinExistence type="predicted"/>
<protein>
    <submittedName>
        <fullName evidence="2">Uncharacterized protein</fullName>
    </submittedName>
</protein>
<keyword evidence="1" id="KW-0812">Transmembrane</keyword>
<reference evidence="2" key="1">
    <citation type="submission" date="2021-06" db="EMBL/GenBank/DDBJ databases">
        <authorList>
            <person name="Rolland C."/>
        </authorList>
    </citation>
    <scope>NUCLEOTIDE SEQUENCE</scope>
    <source>
        <strain evidence="2">347.936635</strain>
    </source>
</reference>
<dbReference type="EMBL" id="MZ420154">
    <property type="protein sequence ID" value="QYA18408.1"/>
    <property type="molecule type" value="Genomic_DNA"/>
</dbReference>
<keyword evidence="1" id="KW-1133">Transmembrane helix</keyword>
<gene>
    <name evidence="2" type="ORF">KOM_12_138</name>
</gene>
<feature type="transmembrane region" description="Helical" evidence="1">
    <location>
        <begin position="5"/>
        <end position="28"/>
    </location>
</feature>
<feature type="transmembrane region" description="Helical" evidence="1">
    <location>
        <begin position="55"/>
        <end position="77"/>
    </location>
</feature>
<accession>A0A8F8KTJ2</accession>
<evidence type="ECO:0000313" key="2">
    <source>
        <dbReference type="EMBL" id="QYA18408.1"/>
    </source>
</evidence>
<sequence length="83" mass="8983">MFHQLFVNGALGFSCGYAIGLLGSKVLLSDQETEMDKLIPLPGVGRFLAEYQKLIYSKFAGIGGLLAGVLYTALVVLQSRMKN</sequence>
<name>A0A8F8KTJ2_9VIRU</name>
<keyword evidence="1" id="KW-0472">Membrane</keyword>
<evidence type="ECO:0000256" key="1">
    <source>
        <dbReference type="SAM" id="Phobius"/>
    </source>
</evidence>